<comment type="caution">
    <text evidence="9">The sequence shown here is derived from an EMBL/GenBank/DDBJ whole genome shotgun (WGS) entry which is preliminary data.</text>
</comment>
<reference evidence="9 10" key="1">
    <citation type="submission" date="2020-11" db="EMBL/GenBank/DDBJ databases">
        <title>Fusibacter basophilias sp. nov.</title>
        <authorList>
            <person name="Qiu D."/>
        </authorList>
    </citation>
    <scope>NUCLEOTIDE SEQUENCE [LARGE SCALE GENOMIC DNA]</scope>
    <source>
        <strain evidence="9 10">Q10-2</strain>
    </source>
</reference>
<gene>
    <name evidence="9" type="ORF">ISU02_03465</name>
</gene>
<evidence type="ECO:0000256" key="1">
    <source>
        <dbReference type="ARBA" id="ARBA00004651"/>
    </source>
</evidence>
<dbReference type="Pfam" id="PF02653">
    <property type="entry name" value="BPD_transp_2"/>
    <property type="match status" value="1"/>
</dbReference>
<accession>A0ABR9ZNW7</accession>
<feature type="transmembrane region" description="Helical" evidence="8">
    <location>
        <begin position="54"/>
        <end position="84"/>
    </location>
</feature>
<evidence type="ECO:0000256" key="3">
    <source>
        <dbReference type="ARBA" id="ARBA00022475"/>
    </source>
</evidence>
<keyword evidence="2" id="KW-0813">Transport</keyword>
<dbReference type="RefSeq" id="WP_194700399.1">
    <property type="nucleotide sequence ID" value="NZ_JADKNH010000002.1"/>
</dbReference>
<evidence type="ECO:0000256" key="5">
    <source>
        <dbReference type="ARBA" id="ARBA00022692"/>
    </source>
</evidence>
<evidence type="ECO:0000256" key="8">
    <source>
        <dbReference type="SAM" id="Phobius"/>
    </source>
</evidence>
<evidence type="ECO:0000256" key="7">
    <source>
        <dbReference type="ARBA" id="ARBA00023136"/>
    </source>
</evidence>
<keyword evidence="4" id="KW-0997">Cell inner membrane</keyword>
<name>A0ABR9ZNW7_9FIRM</name>
<feature type="transmembrane region" description="Helical" evidence="8">
    <location>
        <begin position="165"/>
        <end position="191"/>
    </location>
</feature>
<dbReference type="EMBL" id="JADKNH010000002">
    <property type="protein sequence ID" value="MBF4692157.1"/>
    <property type="molecule type" value="Genomic_DNA"/>
</dbReference>
<comment type="subcellular location">
    <subcellularLocation>
        <location evidence="1">Cell membrane</location>
        <topology evidence="1">Multi-pass membrane protein</topology>
    </subcellularLocation>
</comment>
<feature type="transmembrane region" description="Helical" evidence="8">
    <location>
        <begin position="223"/>
        <end position="244"/>
    </location>
</feature>
<feature type="transmembrane region" description="Helical" evidence="8">
    <location>
        <begin position="96"/>
        <end position="115"/>
    </location>
</feature>
<evidence type="ECO:0000256" key="2">
    <source>
        <dbReference type="ARBA" id="ARBA00022448"/>
    </source>
</evidence>
<keyword evidence="6 8" id="KW-1133">Transmembrane helix</keyword>
<proteinExistence type="predicted"/>
<dbReference type="CDD" id="cd06579">
    <property type="entry name" value="TM_PBP1_transp_AraH_like"/>
    <property type="match status" value="1"/>
</dbReference>
<protein>
    <submittedName>
        <fullName evidence="9">ABC transporter permease</fullName>
    </submittedName>
</protein>
<keyword evidence="10" id="KW-1185">Reference proteome</keyword>
<dbReference type="PANTHER" id="PTHR32196">
    <property type="entry name" value="ABC TRANSPORTER PERMEASE PROTEIN YPHD-RELATED-RELATED"/>
    <property type="match status" value="1"/>
</dbReference>
<evidence type="ECO:0000313" key="9">
    <source>
        <dbReference type="EMBL" id="MBF4692157.1"/>
    </source>
</evidence>
<feature type="transmembrane region" description="Helical" evidence="8">
    <location>
        <begin position="20"/>
        <end position="42"/>
    </location>
</feature>
<keyword evidence="3" id="KW-1003">Cell membrane</keyword>
<keyword evidence="5 8" id="KW-0812">Transmembrane</keyword>
<dbReference type="InterPro" id="IPR001851">
    <property type="entry name" value="ABC_transp_permease"/>
</dbReference>
<dbReference type="PANTHER" id="PTHR32196:SF21">
    <property type="entry name" value="ABC TRANSPORTER PERMEASE PROTEIN YPHD-RELATED"/>
    <property type="match status" value="1"/>
</dbReference>
<feature type="transmembrane region" description="Helical" evidence="8">
    <location>
        <begin position="303"/>
        <end position="320"/>
    </location>
</feature>
<evidence type="ECO:0000256" key="6">
    <source>
        <dbReference type="ARBA" id="ARBA00022989"/>
    </source>
</evidence>
<organism evidence="9 10">
    <name type="scientific">Fusibacter ferrireducens</name>
    <dbReference type="NCBI Taxonomy" id="2785058"/>
    <lineage>
        <taxon>Bacteria</taxon>
        <taxon>Bacillati</taxon>
        <taxon>Bacillota</taxon>
        <taxon>Clostridia</taxon>
        <taxon>Eubacteriales</taxon>
        <taxon>Eubacteriales Family XII. Incertae Sedis</taxon>
        <taxon>Fusibacter</taxon>
    </lineage>
</organism>
<sequence length="324" mass="34206">MTSKYEFKKIFESIFKEYLILGAIAVLVLVTSVVQPAFLSVGNLSNVIRQFGPLIMVALGMTFVIIGGFIDLSVAGIISLVAVVTVHFIDIAGQGPALLIGLGIGLACGILNSALLLTSGALTQAEALFITYGMSLVYGALALIISGGSTKHIFWSENNTNLFEIIGSGSVGFFSTSFLIFLICLMVLYLLQNYTYAGRVMRLTGGNKTAAELCGININRSIIFIYAISGLMSAIGSIVLISRVTTASPVIGTGYETNAILAVVVGGTTLSGGKGSVMRTVLGTMLVILLSNCMNLLGVSVYLQYVLKGAILVIAIWMDNRKQS</sequence>
<evidence type="ECO:0000313" key="10">
    <source>
        <dbReference type="Proteomes" id="UP000614200"/>
    </source>
</evidence>
<evidence type="ECO:0000256" key="4">
    <source>
        <dbReference type="ARBA" id="ARBA00022519"/>
    </source>
</evidence>
<keyword evidence="7 8" id="KW-0472">Membrane</keyword>
<dbReference type="Proteomes" id="UP000614200">
    <property type="component" value="Unassembled WGS sequence"/>
</dbReference>
<feature type="transmembrane region" description="Helical" evidence="8">
    <location>
        <begin position="127"/>
        <end position="145"/>
    </location>
</feature>